<dbReference type="InterPro" id="IPR020945">
    <property type="entry name" value="DMSO/NO3_reduct_chaperone"/>
</dbReference>
<sequence>MEWIGLITAATFRSPGRALERDLDSGSLQAALAELARARGMEPPELPRPPLQELQASYTHLFVANPEGLPAPPYAGYALDGRLAGEAQEALERFYAENGLATQNSWRDLPDHLAAVGEAIALLADRDPEAARRLAFGYLRPWLERYAEVVAREDATGFYGTICTFLKDVMEAEHEAKP</sequence>
<gene>
    <name evidence="2" type="ORF">ENK37_07575</name>
</gene>
<name>A0A7C4Z6B1_9DEIN</name>
<dbReference type="Pfam" id="PF02613">
    <property type="entry name" value="Nitrate_red_del"/>
    <property type="match status" value="1"/>
</dbReference>
<dbReference type="SUPFAM" id="SSF89155">
    <property type="entry name" value="TorD-like"/>
    <property type="match status" value="1"/>
</dbReference>
<proteinExistence type="predicted"/>
<evidence type="ECO:0000313" key="2">
    <source>
        <dbReference type="EMBL" id="HGY09895.1"/>
    </source>
</evidence>
<protein>
    <submittedName>
        <fullName evidence="2">Molecular chaperone TorD</fullName>
    </submittedName>
</protein>
<dbReference type="EMBL" id="DRPZ01000196">
    <property type="protein sequence ID" value="HGY09895.1"/>
    <property type="molecule type" value="Genomic_DNA"/>
</dbReference>
<dbReference type="AlphaFoldDB" id="A0A7C4Z6B1"/>
<comment type="caution">
    <text evidence="2">The sequence shown here is derived from an EMBL/GenBank/DDBJ whole genome shotgun (WGS) entry which is preliminary data.</text>
</comment>
<keyword evidence="1" id="KW-0143">Chaperone</keyword>
<dbReference type="PANTHER" id="PTHR34227">
    <property type="entry name" value="CHAPERONE PROTEIN YCDY"/>
    <property type="match status" value="1"/>
</dbReference>
<dbReference type="InterPro" id="IPR036411">
    <property type="entry name" value="TorD-like_sf"/>
</dbReference>
<evidence type="ECO:0000256" key="1">
    <source>
        <dbReference type="ARBA" id="ARBA00023186"/>
    </source>
</evidence>
<reference evidence="2" key="1">
    <citation type="journal article" date="2020" name="mSystems">
        <title>Genome- and Community-Level Interaction Insights into Carbon Utilization and Element Cycling Functions of Hydrothermarchaeota in Hydrothermal Sediment.</title>
        <authorList>
            <person name="Zhou Z."/>
            <person name="Liu Y."/>
            <person name="Xu W."/>
            <person name="Pan J."/>
            <person name="Luo Z.H."/>
            <person name="Li M."/>
        </authorList>
    </citation>
    <scope>NUCLEOTIDE SEQUENCE [LARGE SCALE GENOMIC DNA]</scope>
    <source>
        <strain evidence="2">HyVt-570</strain>
    </source>
</reference>
<dbReference type="Proteomes" id="UP000885759">
    <property type="component" value="Unassembled WGS sequence"/>
</dbReference>
<dbReference type="Gene3D" id="1.10.3480.10">
    <property type="entry name" value="TorD-like"/>
    <property type="match status" value="1"/>
</dbReference>
<organism evidence="2">
    <name type="scientific">Oceanithermus profundus</name>
    <dbReference type="NCBI Taxonomy" id="187137"/>
    <lineage>
        <taxon>Bacteria</taxon>
        <taxon>Thermotogati</taxon>
        <taxon>Deinococcota</taxon>
        <taxon>Deinococci</taxon>
        <taxon>Thermales</taxon>
        <taxon>Thermaceae</taxon>
        <taxon>Oceanithermus</taxon>
    </lineage>
</organism>
<dbReference type="InterPro" id="IPR050289">
    <property type="entry name" value="TorD/DmsD_chaperones"/>
</dbReference>
<accession>A0A7C4Z6B1</accession>
<dbReference type="PANTHER" id="PTHR34227:SF1">
    <property type="entry name" value="DIMETHYL SULFOXIDE REDUCTASE CHAPERONE-RELATED"/>
    <property type="match status" value="1"/>
</dbReference>